<gene>
    <name evidence="2" type="ORF">UFOVP75_146</name>
</gene>
<accession>A0A6J5L250</accession>
<sequence length="1854" mass="193876">MSDTPTPRSFNQILGDSVGVFLSKFGLKKMKVGSPALSILEAAAMSDLRSSQDIFTLLRSSTLDNATGTALDRAGADEDAPRLTQGASSGTVTISDSRITKVSSRIYQGSPSPIVGSTSINIVDGSKFGNTGKLYLGRGTNNFEGPLEFISNTNNGSFWTIVLRSGVATQKFHDVNEGVILAQSGDRVIGAGTIPQTPQGNASTAVQFTTLYPATILDGEVSIEGVIVVCKSAGTIGNIPNGAISEFSSPPFPGAVVTNPLPFNNGTDAENDTDYRERIRNVKRSRSKGTDVAIITNVTGAVSPDENKRVASASIVKRNGQATALYIDDGTGYEDRSSGVALETLASFASGGEQFFTTSQTPLSQAFVESLDVAPFAMTDLSTLSARVGGTLFQHQFRSVDFKSIANATAYEVVASINANPLIQFQARTSNSGANVVLFAKTDTNEDIEVLGGGANDALRFPVGLAETIKLYKNDRLLSKDGKIASLVSQPTDLWQTLSGSETLDLKVDGISLATVTFNSQVFIDANTGFLTLGNNTPAAWAAVFNNTIPGITATVENNLIALKSNADRTAKAKLEIVGGTLVAKGMFVAGVSVGAVNDYTINRNTGNIQLNVPLSAGDVLTAGSANTRGFVESAPIAPVTLATDGVMYYGVDGGASILKTGIDSTVTFNITKPTTGVWGARYRIAATSGTPFHNVVRGDWLAIWDSASAWANLQGLWHIEDRGDTFIEIEYEDVSGIVASGVSFVDNGVALVRYNGQLENFAIPAAPNYTPNALASLLNAQTPDTTSLASRTNKLRIRTNTFDSTGDIAIVGVSPEVQPLLISPSDAVPNKNSQIASVMSSNAEFGTPEFLDNVSLGGPTPSRLFVSSTFGHDRGLVGLKNMAITTGVDRFGNNRNAKSFLSTGGGSPLNLRVPASQNWLFDDRFYLAAPYAISANDDLVTLIDNDEASKRFSVGLSRVIKPTTGTYGTNNIFNDLGDGTQSPVSLTTTFGTSFSFGDFAVYMKARAKSHGADANKGILWRYKRFGSEGNNVKIAYTYPAAPSLPVAVNTSTLPVAHPERVAVSIALPSDVKKTGYPVRNTTAVGYGFFTGSSPLPMVTLAIGFPVASATRTSTTVVLSLTLPNGAYAVTDHGMAVGRFFWLQSTDPTNFPTGLKQITAVTTTSVSYTEAGAATTTANVGTLSMDTVGEATFSGAIPSVIAVGDLVHVGVGPSIPSNRQNETIRITNIGPQFIQGFSENSLGSSNQALTVQDLNNAALVTFYSIKASSATATAIAAAVTAVGTKSPVVPTLISSGSGSIVLSSRDELLTPDAGFQLTDGINWVSQQVNPTSPSGNYTLSFKGAISGDLVSNSDWANEQLKLVPITAANIVSFLSVPSITGLSISASVDRASQGHKVQLSSKTIGSDGATQVQGGTANSTTAAVVGTAIASGGFSVATVNVADVDGLQGNQWVSIDNTNPSLKTGLITSTTSLQTWDTAGHIALVNTSTPVFTLLDTLASITVQVEKQGRYVAVVGSGTTNANEGDWVVFSSAGVAPMSSTNQVIRRIVRITANTVWIENDSATEESLKTCKVQFFSANSLMPGDTLSISSDAWGVDKKGSWTVLFIGDSISNIPFSDAFQFRVDMTGRTITPVVAPIAALGMTEAQKILVTNAQPTRLLKRIQNIAPNQSDTSLVDVKFDTAQLSADISSTRGSVIAVLDKLAFDTGVYVGADGYKYGIGLIGEVAKIVYGDPRDTSTYPGVAASGDVINISGPAIKRVQVSIAVRIRLGIPFDDIKSQVKASVASVVNQAGVGESISLSDIVGAVNKVNGVQSVAIVSPAYNVGNDLISVQPFEKPLVLDLDQDIVVSSISD</sequence>
<dbReference type="Pfam" id="PF04865">
    <property type="entry name" value="Baseplate_J"/>
    <property type="match status" value="1"/>
</dbReference>
<evidence type="ECO:0000313" key="2">
    <source>
        <dbReference type="EMBL" id="CAB4127337.1"/>
    </source>
</evidence>
<reference evidence="2" key="1">
    <citation type="submission" date="2020-04" db="EMBL/GenBank/DDBJ databases">
        <authorList>
            <person name="Chiriac C."/>
            <person name="Salcher M."/>
            <person name="Ghai R."/>
            <person name="Kavagutti S V."/>
        </authorList>
    </citation>
    <scope>NUCLEOTIDE SEQUENCE</scope>
</reference>
<proteinExistence type="predicted"/>
<protein>
    <submittedName>
        <fullName evidence="2">Baseplate protein J-like</fullName>
    </submittedName>
</protein>
<feature type="domain" description="Baseplate protein J-like barrel" evidence="1">
    <location>
        <begin position="186"/>
        <end position="266"/>
    </location>
</feature>
<organism evidence="2">
    <name type="scientific">uncultured Caudovirales phage</name>
    <dbReference type="NCBI Taxonomy" id="2100421"/>
    <lineage>
        <taxon>Viruses</taxon>
        <taxon>Duplodnaviria</taxon>
        <taxon>Heunggongvirae</taxon>
        <taxon>Uroviricota</taxon>
        <taxon>Caudoviricetes</taxon>
        <taxon>Peduoviridae</taxon>
        <taxon>Maltschvirus</taxon>
        <taxon>Maltschvirus maltsch</taxon>
    </lineage>
</organism>
<dbReference type="InterPro" id="IPR006949">
    <property type="entry name" value="Barrel_Baseplate_J-like"/>
</dbReference>
<evidence type="ECO:0000259" key="1">
    <source>
        <dbReference type="Pfam" id="PF04865"/>
    </source>
</evidence>
<name>A0A6J5L250_9CAUD</name>
<dbReference type="EMBL" id="LR796209">
    <property type="protein sequence ID" value="CAB4127337.1"/>
    <property type="molecule type" value="Genomic_DNA"/>
</dbReference>